<protein>
    <recommendedName>
        <fullName evidence="3">DUF4251 domain-containing protein</fullName>
    </recommendedName>
</protein>
<comment type="caution">
    <text evidence="1">The sequence shown here is derived from an EMBL/GenBank/DDBJ whole genome shotgun (WGS) entry which is preliminary data.</text>
</comment>
<keyword evidence="2" id="KW-1185">Reference proteome</keyword>
<dbReference type="Proteomes" id="UP000597617">
    <property type="component" value="Unassembled WGS sequence"/>
</dbReference>
<dbReference type="EMBL" id="JADQDQ010000005">
    <property type="protein sequence ID" value="MBF9238343.1"/>
    <property type="molecule type" value="Genomic_DNA"/>
</dbReference>
<proteinExistence type="predicted"/>
<evidence type="ECO:0000313" key="1">
    <source>
        <dbReference type="EMBL" id="MBF9238343.1"/>
    </source>
</evidence>
<evidence type="ECO:0000313" key="2">
    <source>
        <dbReference type="Proteomes" id="UP000597617"/>
    </source>
</evidence>
<accession>A0ABS0IKF1</accession>
<evidence type="ECO:0008006" key="3">
    <source>
        <dbReference type="Google" id="ProtNLM"/>
    </source>
</evidence>
<organism evidence="1 2">
    <name type="scientific">Hymenobacter jeongseonensis</name>
    <dbReference type="NCBI Taxonomy" id="2791027"/>
    <lineage>
        <taxon>Bacteria</taxon>
        <taxon>Pseudomonadati</taxon>
        <taxon>Bacteroidota</taxon>
        <taxon>Cytophagia</taxon>
        <taxon>Cytophagales</taxon>
        <taxon>Hymenobacteraceae</taxon>
        <taxon>Hymenobacter</taxon>
    </lineage>
</organism>
<sequence>MRVGIAQIKICCIWALLLVMSCTDESNSFTSVQIIEKSVALKIPHDWTERSIVFSSCDNIGEAYFGAGNDTEIGIAGVFINGFSVVMRRKPPELIENIFAKKLEEIKVKSRGPKIISTILNKGENSLTVDFTGKFYDNKPPFFFRYKLIIQGDEWVEFHFRGVDTPLLRKRINQVTQTIKVYQTPVKKRRKPCREIQI</sequence>
<dbReference type="PROSITE" id="PS51257">
    <property type="entry name" value="PROKAR_LIPOPROTEIN"/>
    <property type="match status" value="1"/>
</dbReference>
<name>A0ABS0IKF1_9BACT</name>
<dbReference type="RefSeq" id="WP_196282708.1">
    <property type="nucleotide sequence ID" value="NZ_JADQDQ010000005.1"/>
</dbReference>
<gene>
    <name evidence="1" type="ORF">I2I05_13135</name>
</gene>
<reference evidence="1 2" key="1">
    <citation type="submission" date="2020-11" db="EMBL/GenBank/DDBJ databases">
        <authorList>
            <person name="Kim M.K."/>
        </authorList>
    </citation>
    <scope>NUCLEOTIDE SEQUENCE [LARGE SCALE GENOMIC DNA]</scope>
    <source>
        <strain evidence="1 2">BT683</strain>
    </source>
</reference>